<reference evidence="3" key="1">
    <citation type="submission" date="2018-01" db="EMBL/GenBank/DDBJ databases">
        <title>Comparative genomics of Mycobacterium mucogenicum and Mycobacterium neoaurum clade members emphasizing tRNA and non-coding RNA.</title>
        <authorList>
            <person name="Behra P.R.K."/>
            <person name="Pettersson B.M.F."/>
            <person name="Das S."/>
            <person name="Dasgupta S."/>
            <person name="Kirsebom L.A."/>
        </authorList>
    </citation>
    <scope>NUCLEOTIDE SEQUENCE</scope>
    <source>
        <strain evidence="3">DSM 44124</strain>
    </source>
</reference>
<dbReference type="InterPro" id="IPR050266">
    <property type="entry name" value="AB_hydrolase_sf"/>
</dbReference>
<reference evidence="2 4" key="3">
    <citation type="journal article" date="2019" name="Sci. Rep.">
        <title>Insight into the biology of Mycobacterium mucogenicum and Mycobacterium neoaurum clade members.</title>
        <authorList>
            <person name="Behra P.R.K."/>
            <person name="Pettersson B.M.F."/>
            <person name="Ramesh M."/>
            <person name="Dasgupta S."/>
            <person name="Kirsebom L.A."/>
        </authorList>
    </citation>
    <scope>NUCLEOTIDE SEQUENCE [LARGE SCALE GENOMIC DNA]</scope>
    <source>
        <strain evidence="2 4">DSM 44124</strain>
    </source>
</reference>
<dbReference type="RefSeq" id="WP_051635028.1">
    <property type="nucleotide sequence ID" value="NZ_ANBS01000044.1"/>
</dbReference>
<dbReference type="GeneID" id="76726547"/>
<dbReference type="EMBL" id="POTL01000001">
    <property type="protein sequence ID" value="TLH53740.1"/>
    <property type="molecule type" value="Genomic_DNA"/>
</dbReference>
<dbReference type="PANTHER" id="PTHR43798">
    <property type="entry name" value="MONOACYLGLYCEROL LIPASE"/>
    <property type="match status" value="1"/>
</dbReference>
<dbReference type="Gene3D" id="3.40.50.1820">
    <property type="entry name" value="alpha/beta hydrolase"/>
    <property type="match status" value="1"/>
</dbReference>
<dbReference type="Pfam" id="PF00561">
    <property type="entry name" value="Abhydrolase_1"/>
    <property type="match status" value="1"/>
</dbReference>
<reference evidence="2 4" key="2">
    <citation type="journal article" date="2019" name="BMC Evol. Biol.">
        <title>Comparative genomics of Mycobacterium mucogenicum and Mycobacterium neoaurum clade members emphasizing tRNA and non-coding RNA.</title>
        <authorList>
            <person name="Behra P.R.K."/>
            <person name="Pettersson B.M.F."/>
            <person name="Das S."/>
            <person name="Dasgupta S."/>
            <person name="Kirsebom L.A."/>
        </authorList>
    </citation>
    <scope>NUCLEOTIDE SEQUENCE [LARGE SCALE GENOMIC DNA]</scope>
    <source>
        <strain evidence="2 4">DSM 44124</strain>
    </source>
</reference>
<dbReference type="SUPFAM" id="SSF53474">
    <property type="entry name" value="alpha/beta-Hydrolases"/>
    <property type="match status" value="1"/>
</dbReference>
<accession>A0A8H2JFF7</accession>
<dbReference type="GO" id="GO:0016020">
    <property type="term" value="C:membrane"/>
    <property type="evidence" value="ECO:0007669"/>
    <property type="project" value="TreeGrafter"/>
</dbReference>
<gene>
    <name evidence="2" type="ORF">C1S78_016595</name>
    <name evidence="3" type="ORF">C1S78_16555</name>
</gene>
<name>A0A8H2JFF7_MYCMU</name>
<dbReference type="AlphaFoldDB" id="A0A8H2JFF7"/>
<evidence type="ECO:0000313" key="4">
    <source>
        <dbReference type="Proteomes" id="UP000309231"/>
    </source>
</evidence>
<protein>
    <submittedName>
        <fullName evidence="3">Alpha/beta hydrolase</fullName>
    </submittedName>
</protein>
<dbReference type="InterPro" id="IPR000073">
    <property type="entry name" value="AB_hydrolase_1"/>
</dbReference>
<organism evidence="3">
    <name type="scientific">Mycolicibacterium mucogenicum DSM 44124</name>
    <dbReference type="NCBI Taxonomy" id="1226753"/>
    <lineage>
        <taxon>Bacteria</taxon>
        <taxon>Bacillati</taxon>
        <taxon>Actinomycetota</taxon>
        <taxon>Actinomycetes</taxon>
        <taxon>Mycobacteriales</taxon>
        <taxon>Mycobacteriaceae</taxon>
        <taxon>Mycolicibacterium</taxon>
    </lineage>
</organism>
<evidence type="ECO:0000259" key="1">
    <source>
        <dbReference type="Pfam" id="PF00561"/>
    </source>
</evidence>
<dbReference type="GO" id="GO:0047372">
    <property type="term" value="F:monoacylglycerol lipase activity"/>
    <property type="evidence" value="ECO:0007669"/>
    <property type="project" value="TreeGrafter"/>
</dbReference>
<proteinExistence type="predicted"/>
<feature type="domain" description="AB hydrolase-1" evidence="1">
    <location>
        <begin position="38"/>
        <end position="270"/>
    </location>
</feature>
<dbReference type="PRINTS" id="PR00111">
    <property type="entry name" value="ABHYDROLASE"/>
</dbReference>
<dbReference type="Proteomes" id="UP000309231">
    <property type="component" value="Chromosome"/>
</dbReference>
<dbReference type="InterPro" id="IPR029058">
    <property type="entry name" value="AB_hydrolase_fold"/>
</dbReference>
<dbReference type="EMBL" id="CP062008">
    <property type="protein sequence ID" value="QPG67199.1"/>
    <property type="molecule type" value="Genomic_DNA"/>
</dbReference>
<evidence type="ECO:0000313" key="2">
    <source>
        <dbReference type="EMBL" id="QPG67199.1"/>
    </source>
</evidence>
<keyword evidence="4" id="KW-1185">Reference proteome</keyword>
<dbReference type="KEGG" id="mmuc:C1S78_016595"/>
<evidence type="ECO:0000313" key="3">
    <source>
        <dbReference type="EMBL" id="TLH53740.1"/>
    </source>
</evidence>
<dbReference type="PANTHER" id="PTHR43798:SF5">
    <property type="entry name" value="MONOACYLGLYCEROL LIPASE ABHD6"/>
    <property type="match status" value="1"/>
</dbReference>
<keyword evidence="3" id="KW-0378">Hydrolase</keyword>
<sequence>MTEVVTVADAARAANLEIEVAGERFAYRRIGNPSVTLPPLVLLQHFRGNLDYWDPALLDVLAADREVLTVDLRGVGGSTGTTPDNVTDMARDALQFIDALGLTSVDLLGFSLGGHIAQEIALVRPRLPRRLVLAGTAPQGAPDLHRWSEDVYTYACADEITAEGFIALFFSGSQQSVQRGWEYLARTHARSTDRDPETTLACRDAQYQALMTWGIPESSKLERLSAITQPTLVANGDNDTMMSTKNSYLLAEKIRGAQLRVYPDAGHGFLDQYPVEFGQHIRQFLGR</sequence>
<dbReference type="GO" id="GO:0046464">
    <property type="term" value="P:acylglycerol catabolic process"/>
    <property type="evidence" value="ECO:0007669"/>
    <property type="project" value="TreeGrafter"/>
</dbReference>